<protein>
    <recommendedName>
        <fullName evidence="4">Heat induced stress protein YflT</fullName>
    </recommendedName>
</protein>
<evidence type="ECO:0008006" key="4">
    <source>
        <dbReference type="Google" id="ProtNLM"/>
    </source>
</evidence>
<accession>A0A1N6JX03</accession>
<dbReference type="Proteomes" id="UP000184693">
    <property type="component" value="Unassembled WGS sequence"/>
</dbReference>
<evidence type="ECO:0000256" key="1">
    <source>
        <dbReference type="SAM" id="MobiDB-lite"/>
    </source>
</evidence>
<feature type="region of interest" description="Disordered" evidence="1">
    <location>
        <begin position="203"/>
        <end position="240"/>
    </location>
</feature>
<sequence>MRQTVLGVFDSYADARSAQRTLGEAGVAQADIAIYAKSDDAPVESGPRVYAPGSGDLRHHNPVFDQLEQLFARLFKSGQYPPETEDYRELIRRGGAIVSADVSEMQVDLARDLMRRTGAADIEERAKVWRNGSIETSEEPSPGRPVTQGATDYSSAGGRMVGGMQQVTTRTEGLGSTASVQSGQQLTGVPDVGLARPPEDAFAGVKSPRAAYSPEDSTSGIKTEETLGTGRLGDPVAGIPMDDTPYVDELREEYDAHYASTGASYDEYQRAYAHGATLGKDERYRGHDWQGVEANAREDWESRYPESGWERFKAAVRHGWDRVTGG</sequence>
<organism evidence="2 3">
    <name type="scientific">Paraburkholderia phenazinium</name>
    <dbReference type="NCBI Taxonomy" id="60549"/>
    <lineage>
        <taxon>Bacteria</taxon>
        <taxon>Pseudomonadati</taxon>
        <taxon>Pseudomonadota</taxon>
        <taxon>Betaproteobacteria</taxon>
        <taxon>Burkholderiales</taxon>
        <taxon>Burkholderiaceae</taxon>
        <taxon>Paraburkholderia</taxon>
    </lineage>
</organism>
<proteinExistence type="predicted"/>
<dbReference type="OrthoDB" id="581516at2"/>
<dbReference type="EMBL" id="FSRM01000002">
    <property type="protein sequence ID" value="SIO48677.1"/>
    <property type="molecule type" value="Genomic_DNA"/>
</dbReference>
<gene>
    <name evidence="2" type="ORF">SAMN05444168_5265</name>
</gene>
<evidence type="ECO:0000313" key="3">
    <source>
        <dbReference type="Proteomes" id="UP000184693"/>
    </source>
</evidence>
<evidence type="ECO:0000313" key="2">
    <source>
        <dbReference type="EMBL" id="SIO48677.1"/>
    </source>
</evidence>
<name>A0A1N6JX03_9BURK</name>
<reference evidence="2 3" key="1">
    <citation type="submission" date="2016-11" db="EMBL/GenBank/DDBJ databases">
        <authorList>
            <person name="Jaros S."/>
            <person name="Januszkiewicz K."/>
            <person name="Wedrychowicz H."/>
        </authorList>
    </citation>
    <scope>NUCLEOTIDE SEQUENCE [LARGE SCALE GENOMIC DNA]</scope>
    <source>
        <strain evidence="2 3">GAS86</strain>
    </source>
</reference>
<dbReference type="AlphaFoldDB" id="A0A1N6JX03"/>
<feature type="region of interest" description="Disordered" evidence="1">
    <location>
        <begin position="132"/>
        <end position="159"/>
    </location>
</feature>
<dbReference type="RefSeq" id="WP_074267265.1">
    <property type="nucleotide sequence ID" value="NZ_FSRM01000002.1"/>
</dbReference>